<evidence type="ECO:0000313" key="3">
    <source>
        <dbReference type="EMBL" id="MBR0551613.1"/>
    </source>
</evidence>
<protein>
    <submittedName>
        <fullName evidence="3">Heavy-metal-associated domain-containing protein</fullName>
    </submittedName>
</protein>
<accession>A0A8T4IB29</accession>
<feature type="region of interest" description="Disordered" evidence="1">
    <location>
        <begin position="394"/>
        <end position="419"/>
    </location>
</feature>
<comment type="caution">
    <text evidence="3">The sequence shown here is derived from an EMBL/GenBank/DDBJ whole genome shotgun (WGS) entry which is preliminary data.</text>
</comment>
<gene>
    <name evidence="3" type="ORF">J7S20_03730</name>
</gene>
<feature type="compositionally biased region" description="Low complexity" evidence="1">
    <location>
        <begin position="307"/>
        <end position="324"/>
    </location>
</feature>
<keyword evidence="4" id="KW-1185">Reference proteome</keyword>
<proteinExistence type="predicted"/>
<dbReference type="AlphaFoldDB" id="A0A8T4IB29"/>
<feature type="signal peptide" evidence="2">
    <location>
        <begin position="1"/>
        <end position="25"/>
    </location>
</feature>
<feature type="region of interest" description="Disordered" evidence="1">
    <location>
        <begin position="292"/>
        <end position="325"/>
    </location>
</feature>
<evidence type="ECO:0000256" key="2">
    <source>
        <dbReference type="SAM" id="SignalP"/>
    </source>
</evidence>
<name>A0A8T4IB29_9SPHN</name>
<keyword evidence="2" id="KW-0732">Signal</keyword>
<organism evidence="3 4">
    <name type="scientific">Stakelama marina</name>
    <dbReference type="NCBI Taxonomy" id="2826939"/>
    <lineage>
        <taxon>Bacteria</taxon>
        <taxon>Pseudomonadati</taxon>
        <taxon>Pseudomonadota</taxon>
        <taxon>Alphaproteobacteria</taxon>
        <taxon>Sphingomonadales</taxon>
        <taxon>Sphingomonadaceae</taxon>
        <taxon>Stakelama</taxon>
    </lineage>
</organism>
<feature type="chain" id="PRO_5035945593" evidence="2">
    <location>
        <begin position="26"/>
        <end position="419"/>
    </location>
</feature>
<feature type="compositionally biased region" description="Gly residues" evidence="1">
    <location>
        <begin position="408"/>
        <end position="419"/>
    </location>
</feature>
<dbReference type="Proteomes" id="UP000676996">
    <property type="component" value="Unassembled WGS sequence"/>
</dbReference>
<evidence type="ECO:0000313" key="4">
    <source>
        <dbReference type="Proteomes" id="UP000676996"/>
    </source>
</evidence>
<reference evidence="3" key="1">
    <citation type="submission" date="2021-04" db="EMBL/GenBank/DDBJ databases">
        <title>Ouciella asimina sp. nov., isolated from the surface seawater in the hydrothermal field of Okinawa Trough.</title>
        <authorList>
            <person name="Shuang W."/>
        </authorList>
    </citation>
    <scope>NUCLEOTIDE SEQUENCE</scope>
    <source>
        <strain evidence="3">LXI357</strain>
    </source>
</reference>
<sequence length="419" mass="43943">MTISRTSLALIAGLALAFPVGSALFAQSEADGGYTAADNSGSFEVNGIHVDVTGKTSEDAREAGWRIAQRKGWSMLSKRLTGHDGSLSDSALDSLVSAIVIDKEEIGPNRYIADLGVTFSRARAGSILGVATQVTRSAPMLIVPVQWSGGVGTTLERDTAWQDAWSRFRSGGSSIDYLRPAGTGPDPLLINAGQVSRRGRGWWRTVLRQYGASDVLIPQVRIMREWPGGPIIATFTAGHGPDNTRITQFSLRVENGDALDALLDEGVKRINAAYEKALNDGALRVDPLLTYRPPQEEQQQPDEADQSPEVTETPTPSAPSTPAANSLSVNIQFDSPSAGSVTSAEAVLRGIPGVSSAVTTSLALGGVSVMQVSYQGSVQALRSALESRGYQVSQGGNTLRISRPSAPSGGGQPSNAAGG</sequence>
<evidence type="ECO:0000256" key="1">
    <source>
        <dbReference type="SAM" id="MobiDB-lite"/>
    </source>
</evidence>
<dbReference type="RefSeq" id="WP_284052882.1">
    <property type="nucleotide sequence ID" value="NZ_JAGRQC010000001.1"/>
</dbReference>
<dbReference type="EMBL" id="JAGRQC010000001">
    <property type="protein sequence ID" value="MBR0551613.1"/>
    <property type="molecule type" value="Genomic_DNA"/>
</dbReference>